<evidence type="ECO:0000256" key="8">
    <source>
        <dbReference type="ARBA" id="ARBA00022723"/>
    </source>
</evidence>
<dbReference type="NCBIfam" id="TIGR04183">
    <property type="entry name" value="Por_Secre_tail"/>
    <property type="match status" value="1"/>
</dbReference>
<keyword evidence="9" id="KW-0732">Signal</keyword>
<reference evidence="16 17" key="1">
    <citation type="submission" date="2018-07" db="EMBL/GenBank/DDBJ databases">
        <title>Genomic Encyclopedia of Type Strains, Phase III (KMG-III): the genomes of soil and plant-associated and newly described type strains.</title>
        <authorList>
            <person name="Whitman W."/>
        </authorList>
    </citation>
    <scope>NUCLEOTIDE SEQUENCE [LARGE SCALE GENOMIC DNA]</scope>
    <source>
        <strain evidence="16 17">CECT 7958</strain>
    </source>
</reference>
<keyword evidence="10" id="KW-0378">Hydrolase</keyword>
<dbReference type="GO" id="GO:0070006">
    <property type="term" value="F:metalloaminopeptidase activity"/>
    <property type="evidence" value="ECO:0007669"/>
    <property type="project" value="TreeGrafter"/>
</dbReference>
<dbReference type="GO" id="GO:0043171">
    <property type="term" value="P:peptide catabolic process"/>
    <property type="evidence" value="ECO:0007669"/>
    <property type="project" value="TreeGrafter"/>
</dbReference>
<dbReference type="GO" id="GO:0016285">
    <property type="term" value="F:alanyl aminopeptidase activity"/>
    <property type="evidence" value="ECO:0007669"/>
    <property type="project" value="UniProtKB-EC"/>
</dbReference>
<protein>
    <recommendedName>
        <fullName evidence="5">Aminopeptidase N</fullName>
        <ecNumber evidence="4">3.4.11.2</ecNumber>
    </recommendedName>
</protein>
<evidence type="ECO:0000259" key="13">
    <source>
        <dbReference type="Pfam" id="PF01433"/>
    </source>
</evidence>
<dbReference type="Gene3D" id="1.10.390.10">
    <property type="entry name" value="Neutral Protease Domain 2"/>
    <property type="match status" value="1"/>
</dbReference>
<evidence type="ECO:0000313" key="16">
    <source>
        <dbReference type="EMBL" id="RCW93449.1"/>
    </source>
</evidence>
<evidence type="ECO:0000256" key="1">
    <source>
        <dbReference type="ARBA" id="ARBA00000098"/>
    </source>
</evidence>
<keyword evidence="8" id="KW-0479">Metal-binding</keyword>
<evidence type="ECO:0000256" key="9">
    <source>
        <dbReference type="ARBA" id="ARBA00022729"/>
    </source>
</evidence>
<evidence type="ECO:0000256" key="6">
    <source>
        <dbReference type="ARBA" id="ARBA00022438"/>
    </source>
</evidence>
<evidence type="ECO:0000256" key="11">
    <source>
        <dbReference type="ARBA" id="ARBA00022833"/>
    </source>
</evidence>
<gene>
    <name evidence="16" type="ORF">DFQ08_101244</name>
</gene>
<dbReference type="EC" id="3.4.11.2" evidence="4"/>
<dbReference type="Pfam" id="PF18962">
    <property type="entry name" value="Por_Secre_tail"/>
    <property type="match status" value="1"/>
</dbReference>
<sequence>MGIKRYEVQKYNGISRKTLFLTLKTAVMKPFICAVIGLLTLQIAAQDFQKTLEEVRASEAKSAMQQMMNSQNANTGNYDVKYHRLELNVDPSEASISGAITTYFEAKEDMTEITFDLVDNMLVSQVVQRGVTLSYAQNSNDELVITLPIVQSQGVLDSLTVSYAGDPVSSGFDSFEQTTHNGDPIIWTLSEPYGAKGWWPCKQDLIDKIDSIDVHITTPAYNPSNESYIAVSNGLEQSQTLIGAEKVTHFKHRHPIPAYLIALAVTNYEVYAHEVANGGAPFDIVNYVYPENLASAQVSTAVTVDIMNFFTERFEPYPFADEKYGHAQFGWGGGMEHTTVSFMGSFSRGLIAHELAHQWFGNKITCGSWKDIWLNEGFATYLSGLVIEDLDGDASFKTWRQQTINSITSQPNGAVYLTDQDTLSISRIFSSRLSYNKGAMVLHQLRRHLGDVAFYQGLQDYLVAPDLAFDYAKTEDFIGVMETSTGQDLDGFFQDWIYNEGYPSYQVNWNQNGNALSVTLGQTQSDSSVDFFEAKVPIRVLGEGGEILDLVLNHQSNNETFIETVDFEISELLFDPDYHLISKQNSVTLGTEDFIRNTVITLYPNPSSSEVYVQKPDEVVVHQISIYNQLGQLLQVQDWASEIDISGIAPGLLFIQFETETQIINKRIVKK</sequence>
<comment type="cofactor">
    <cofactor evidence="2">
        <name>Zn(2+)</name>
        <dbReference type="ChEBI" id="CHEBI:29105"/>
    </cofactor>
</comment>
<dbReference type="GO" id="GO:0006508">
    <property type="term" value="P:proteolysis"/>
    <property type="evidence" value="ECO:0007669"/>
    <property type="project" value="UniProtKB-KW"/>
</dbReference>
<dbReference type="PANTHER" id="PTHR11533">
    <property type="entry name" value="PROTEASE M1 ZINC METALLOPROTEASE"/>
    <property type="match status" value="1"/>
</dbReference>
<dbReference type="InterPro" id="IPR014782">
    <property type="entry name" value="Peptidase_M1_dom"/>
</dbReference>
<dbReference type="CDD" id="cd09603">
    <property type="entry name" value="M1_APN_like"/>
    <property type="match status" value="1"/>
</dbReference>
<name>A0A368ZI44_9FLAO</name>
<dbReference type="InterPro" id="IPR001930">
    <property type="entry name" value="Peptidase_M1"/>
</dbReference>
<dbReference type="Pfam" id="PF17900">
    <property type="entry name" value="Peptidase_M1_N"/>
    <property type="match status" value="1"/>
</dbReference>
<feature type="domain" description="Peptidase M1 membrane alanine aminopeptidase" evidence="13">
    <location>
        <begin position="350"/>
        <end position="496"/>
    </location>
</feature>
<keyword evidence="7" id="KW-0645">Protease</keyword>
<evidence type="ECO:0000313" key="17">
    <source>
        <dbReference type="Proteomes" id="UP000253436"/>
    </source>
</evidence>
<evidence type="ECO:0000256" key="3">
    <source>
        <dbReference type="ARBA" id="ARBA00010136"/>
    </source>
</evidence>
<evidence type="ECO:0000256" key="5">
    <source>
        <dbReference type="ARBA" id="ARBA00015611"/>
    </source>
</evidence>
<keyword evidence="6" id="KW-0031">Aminopeptidase</keyword>
<dbReference type="Proteomes" id="UP000253436">
    <property type="component" value="Unassembled WGS sequence"/>
</dbReference>
<dbReference type="InterPro" id="IPR026444">
    <property type="entry name" value="Secre_tail"/>
</dbReference>
<dbReference type="GO" id="GO:0042277">
    <property type="term" value="F:peptide binding"/>
    <property type="evidence" value="ECO:0007669"/>
    <property type="project" value="TreeGrafter"/>
</dbReference>
<feature type="domain" description="Secretion system C-terminal sorting" evidence="15">
    <location>
        <begin position="602"/>
        <end position="669"/>
    </location>
</feature>
<dbReference type="AlphaFoldDB" id="A0A368ZI44"/>
<dbReference type="SUPFAM" id="SSF63737">
    <property type="entry name" value="Leukotriene A4 hydrolase N-terminal domain"/>
    <property type="match status" value="1"/>
</dbReference>
<dbReference type="GO" id="GO:0005737">
    <property type="term" value="C:cytoplasm"/>
    <property type="evidence" value="ECO:0007669"/>
    <property type="project" value="TreeGrafter"/>
</dbReference>
<dbReference type="InterPro" id="IPR050344">
    <property type="entry name" value="Peptidase_M1_aminopeptidases"/>
</dbReference>
<evidence type="ECO:0000256" key="7">
    <source>
        <dbReference type="ARBA" id="ARBA00022670"/>
    </source>
</evidence>
<dbReference type="EMBL" id="QPJO01000001">
    <property type="protein sequence ID" value="RCW93449.1"/>
    <property type="molecule type" value="Genomic_DNA"/>
</dbReference>
<accession>A0A368ZI44</accession>
<dbReference type="PRINTS" id="PR00756">
    <property type="entry name" value="ALADIPTASE"/>
</dbReference>
<comment type="caution">
    <text evidence="16">The sequence shown here is derived from an EMBL/GenBank/DDBJ whole genome shotgun (WGS) entry which is preliminary data.</text>
</comment>
<keyword evidence="12" id="KW-0482">Metalloprotease</keyword>
<evidence type="ECO:0000256" key="10">
    <source>
        <dbReference type="ARBA" id="ARBA00022801"/>
    </source>
</evidence>
<evidence type="ECO:0000256" key="4">
    <source>
        <dbReference type="ARBA" id="ARBA00012564"/>
    </source>
</evidence>
<keyword evidence="11" id="KW-0862">Zinc</keyword>
<dbReference type="GO" id="GO:0008270">
    <property type="term" value="F:zinc ion binding"/>
    <property type="evidence" value="ECO:0007669"/>
    <property type="project" value="InterPro"/>
</dbReference>
<dbReference type="SUPFAM" id="SSF55486">
    <property type="entry name" value="Metalloproteases ('zincins'), catalytic domain"/>
    <property type="match status" value="1"/>
</dbReference>
<proteinExistence type="inferred from homology"/>
<evidence type="ECO:0000259" key="14">
    <source>
        <dbReference type="Pfam" id="PF17900"/>
    </source>
</evidence>
<comment type="similarity">
    <text evidence="3">Belongs to the peptidase M1 family.</text>
</comment>
<evidence type="ECO:0000256" key="2">
    <source>
        <dbReference type="ARBA" id="ARBA00001947"/>
    </source>
</evidence>
<evidence type="ECO:0000259" key="15">
    <source>
        <dbReference type="Pfam" id="PF18962"/>
    </source>
</evidence>
<dbReference type="PANTHER" id="PTHR11533:SF174">
    <property type="entry name" value="PUROMYCIN-SENSITIVE AMINOPEPTIDASE-RELATED"/>
    <property type="match status" value="1"/>
</dbReference>
<comment type="catalytic activity">
    <reaction evidence="1">
        <text>Release of an N-terminal amino acid, Xaa-|-Yaa- from a peptide, amide or arylamide. Xaa is preferably Ala, but may be most amino acids including Pro (slow action). When a terminal hydrophobic residue is followed by a prolyl residue, the two may be released as an intact Xaa-Pro dipeptide.</text>
        <dbReference type="EC" id="3.4.11.2"/>
    </reaction>
</comment>
<organism evidence="16 17">
    <name type="scientific">Winogradskyella arenosi</name>
    <dbReference type="NCBI Taxonomy" id="533325"/>
    <lineage>
        <taxon>Bacteria</taxon>
        <taxon>Pseudomonadati</taxon>
        <taxon>Bacteroidota</taxon>
        <taxon>Flavobacteriia</taxon>
        <taxon>Flavobacteriales</taxon>
        <taxon>Flavobacteriaceae</taxon>
        <taxon>Winogradskyella</taxon>
    </lineage>
</organism>
<keyword evidence="17" id="KW-1185">Reference proteome</keyword>
<dbReference type="InterPro" id="IPR027268">
    <property type="entry name" value="Peptidase_M4/M1_CTD_sf"/>
</dbReference>
<feature type="domain" description="Aminopeptidase N-like N-terminal" evidence="14">
    <location>
        <begin position="82"/>
        <end position="260"/>
    </location>
</feature>
<dbReference type="GO" id="GO:0016020">
    <property type="term" value="C:membrane"/>
    <property type="evidence" value="ECO:0007669"/>
    <property type="project" value="TreeGrafter"/>
</dbReference>
<evidence type="ECO:0000256" key="12">
    <source>
        <dbReference type="ARBA" id="ARBA00023049"/>
    </source>
</evidence>
<dbReference type="Pfam" id="PF01433">
    <property type="entry name" value="Peptidase_M1"/>
    <property type="match status" value="1"/>
</dbReference>
<dbReference type="InterPro" id="IPR045357">
    <property type="entry name" value="Aminopeptidase_N-like_N"/>
</dbReference>
<dbReference type="Gene3D" id="2.60.40.1730">
    <property type="entry name" value="tricorn interacting facor f3 domain"/>
    <property type="match status" value="1"/>
</dbReference>
<dbReference type="InterPro" id="IPR042097">
    <property type="entry name" value="Aminopeptidase_N-like_N_sf"/>
</dbReference>
<dbReference type="GO" id="GO:0005615">
    <property type="term" value="C:extracellular space"/>
    <property type="evidence" value="ECO:0007669"/>
    <property type="project" value="TreeGrafter"/>
</dbReference>